<gene>
    <name evidence="1" type="ORF">CPBF424_07570</name>
</gene>
<name>A0AA46H9F5_9XANT</name>
<dbReference type="AlphaFoldDB" id="A0AA46H9F5"/>
<sequence>MNRSALHLMLVQEHGSADARTQGIGSTYACRPHRQSLGKELR</sequence>
<reference evidence="1 2" key="1">
    <citation type="submission" date="2018-06" db="EMBL/GenBank/DDBJ databases">
        <authorList>
            <person name="Pothier F. J."/>
        </authorList>
    </citation>
    <scope>NUCLEOTIDE SEQUENCE [LARGE SCALE GENOMIC DNA]</scope>
    <source>
        <strain evidence="1 2">CPBF 424</strain>
    </source>
</reference>
<keyword evidence="2" id="KW-1185">Reference proteome</keyword>
<proteinExistence type="predicted"/>
<dbReference type="Proteomes" id="UP000254168">
    <property type="component" value="Unassembled WGS sequence"/>
</dbReference>
<accession>A0AA46H9F5</accession>
<protein>
    <submittedName>
        <fullName evidence="1">Uncharacterized protein</fullName>
    </submittedName>
</protein>
<comment type="caution">
    <text evidence="1">The sequence shown here is derived from an EMBL/GenBank/DDBJ whole genome shotgun (WGS) entry which is preliminary data.</text>
</comment>
<evidence type="ECO:0000313" key="2">
    <source>
        <dbReference type="Proteomes" id="UP000254168"/>
    </source>
</evidence>
<evidence type="ECO:0000313" key="1">
    <source>
        <dbReference type="EMBL" id="SUZ26995.1"/>
    </source>
</evidence>
<organism evidence="1 2">
    <name type="scientific">Xanthomonas euroxanthea</name>
    <dbReference type="NCBI Taxonomy" id="2259622"/>
    <lineage>
        <taxon>Bacteria</taxon>
        <taxon>Pseudomonadati</taxon>
        <taxon>Pseudomonadota</taxon>
        <taxon>Gammaproteobacteria</taxon>
        <taxon>Lysobacterales</taxon>
        <taxon>Lysobacteraceae</taxon>
        <taxon>Xanthomonas</taxon>
    </lineage>
</organism>
<dbReference type="EMBL" id="UIHB01000001">
    <property type="protein sequence ID" value="SUZ26995.1"/>
    <property type="molecule type" value="Genomic_DNA"/>
</dbReference>